<organism evidence="2 3">
    <name type="scientific">Aphis glycines</name>
    <name type="common">Soybean aphid</name>
    <dbReference type="NCBI Taxonomy" id="307491"/>
    <lineage>
        <taxon>Eukaryota</taxon>
        <taxon>Metazoa</taxon>
        <taxon>Ecdysozoa</taxon>
        <taxon>Arthropoda</taxon>
        <taxon>Hexapoda</taxon>
        <taxon>Insecta</taxon>
        <taxon>Pterygota</taxon>
        <taxon>Neoptera</taxon>
        <taxon>Paraneoptera</taxon>
        <taxon>Hemiptera</taxon>
        <taxon>Sternorrhyncha</taxon>
        <taxon>Aphidomorpha</taxon>
        <taxon>Aphidoidea</taxon>
        <taxon>Aphididae</taxon>
        <taxon>Aphidini</taxon>
        <taxon>Aphis</taxon>
        <taxon>Aphis</taxon>
    </lineage>
</organism>
<evidence type="ECO:0000313" key="2">
    <source>
        <dbReference type="EMBL" id="KAE9534517.1"/>
    </source>
</evidence>
<protein>
    <submittedName>
        <fullName evidence="2">Uncharacterized protein</fullName>
    </submittedName>
</protein>
<keyword evidence="1" id="KW-0472">Membrane</keyword>
<feature type="transmembrane region" description="Helical" evidence="1">
    <location>
        <begin position="21"/>
        <end position="44"/>
    </location>
</feature>
<dbReference type="Proteomes" id="UP000475862">
    <property type="component" value="Unassembled WGS sequence"/>
</dbReference>
<keyword evidence="3" id="KW-1185">Reference proteome</keyword>
<proteinExistence type="predicted"/>
<evidence type="ECO:0000313" key="3">
    <source>
        <dbReference type="Proteomes" id="UP000475862"/>
    </source>
</evidence>
<keyword evidence="1" id="KW-1133">Transmembrane helix</keyword>
<comment type="caution">
    <text evidence="2">The sequence shown here is derived from an EMBL/GenBank/DDBJ whole genome shotgun (WGS) entry which is preliminary data.</text>
</comment>
<name>A0A6G0TLC4_APHGL</name>
<evidence type="ECO:0000256" key="1">
    <source>
        <dbReference type="SAM" id="Phobius"/>
    </source>
</evidence>
<dbReference type="AlphaFoldDB" id="A0A6G0TLC4"/>
<dbReference type="EMBL" id="VYZN01000028">
    <property type="protein sequence ID" value="KAE9534517.1"/>
    <property type="molecule type" value="Genomic_DNA"/>
</dbReference>
<accession>A0A6G0TLC4</accession>
<gene>
    <name evidence="2" type="ORF">AGLY_008607</name>
</gene>
<keyword evidence="1" id="KW-0812">Transmembrane</keyword>
<sequence length="171" mass="20280">MNIYLIFQINFKYYMWLWLKYICKTGGKIFFFKCMYALCTIIEFDSKLRFKNNYFNVWNDLYVTVMFHLLPITLYLPSLIIFDVLALKRGFFLEQLENCVIITRKIIFAYSHHSAKTTIVKHNSLKCMKVINKNNFVGSTCIFITSIRINVSHHVGLILISDNINLILFFS</sequence>
<feature type="transmembrane region" description="Helical" evidence="1">
    <location>
        <begin position="64"/>
        <end position="87"/>
    </location>
</feature>
<reference evidence="2 3" key="1">
    <citation type="submission" date="2019-08" db="EMBL/GenBank/DDBJ databases">
        <title>The genome of the soybean aphid Biotype 1, its phylome, world population structure and adaptation to the North American continent.</title>
        <authorList>
            <person name="Giordano R."/>
            <person name="Donthu R.K."/>
            <person name="Hernandez A.G."/>
            <person name="Wright C.L."/>
            <person name="Zimin A.V."/>
        </authorList>
    </citation>
    <scope>NUCLEOTIDE SEQUENCE [LARGE SCALE GENOMIC DNA]</scope>
    <source>
        <tissue evidence="2">Whole aphids</tissue>
    </source>
</reference>